<keyword evidence="2 5" id="KW-0812">Transmembrane</keyword>
<dbReference type="InterPro" id="IPR050578">
    <property type="entry name" value="MARVEL-CKLF_proteins"/>
</dbReference>
<dbReference type="PANTHER" id="PTHR22776:SF92">
    <property type="entry name" value="LD04844P"/>
    <property type="match status" value="1"/>
</dbReference>
<feature type="transmembrane region" description="Helical" evidence="6">
    <location>
        <begin position="35"/>
        <end position="53"/>
    </location>
</feature>
<keyword evidence="9" id="KW-1185">Reference proteome</keyword>
<feature type="domain" description="MARVEL" evidence="7">
    <location>
        <begin position="25"/>
        <end position="162"/>
    </location>
</feature>
<evidence type="ECO:0000256" key="4">
    <source>
        <dbReference type="ARBA" id="ARBA00023136"/>
    </source>
</evidence>
<protein>
    <recommendedName>
        <fullName evidence="7">MARVEL domain-containing protein</fullName>
    </recommendedName>
</protein>
<sequence length="166" mass="18137">MSHSVTITRTTTTTSSTAIILNTGYLKTAGGLLKLFQTVLGAICIGLVATYLKKSTLLTYGRTETLFFLLVVTAFFITTALLLISCLASFMTASMLPKTIFEVIYHVVGFALLLAAGIVFMVYIKDKERHYEYDVCLAASIICLVNAALYLFSTILAFRTYRGAGL</sequence>
<evidence type="ECO:0000256" key="3">
    <source>
        <dbReference type="ARBA" id="ARBA00022989"/>
    </source>
</evidence>
<evidence type="ECO:0000256" key="5">
    <source>
        <dbReference type="PROSITE-ProRule" id="PRU00581"/>
    </source>
</evidence>
<name>A0AAD8EKH5_DIPPU</name>
<evidence type="ECO:0000256" key="1">
    <source>
        <dbReference type="ARBA" id="ARBA00004141"/>
    </source>
</evidence>
<evidence type="ECO:0000259" key="7">
    <source>
        <dbReference type="PROSITE" id="PS51225"/>
    </source>
</evidence>
<dbReference type="PROSITE" id="PS51225">
    <property type="entry name" value="MARVEL"/>
    <property type="match status" value="1"/>
</dbReference>
<dbReference type="PANTHER" id="PTHR22776">
    <property type="entry name" value="MARVEL-CONTAINING POTENTIAL LIPID RAFT-ASSOCIATED PROTEIN"/>
    <property type="match status" value="1"/>
</dbReference>
<dbReference type="InterPro" id="IPR008253">
    <property type="entry name" value="Marvel"/>
</dbReference>
<reference evidence="8" key="2">
    <citation type="submission" date="2023-05" db="EMBL/GenBank/DDBJ databases">
        <authorList>
            <person name="Fouks B."/>
        </authorList>
    </citation>
    <scope>NUCLEOTIDE SEQUENCE</scope>
    <source>
        <strain evidence="8">Stay&amp;Tobe</strain>
        <tissue evidence="8">Testes</tissue>
    </source>
</reference>
<evidence type="ECO:0000256" key="6">
    <source>
        <dbReference type="SAM" id="Phobius"/>
    </source>
</evidence>
<evidence type="ECO:0000313" key="8">
    <source>
        <dbReference type="EMBL" id="KAJ9593219.1"/>
    </source>
</evidence>
<evidence type="ECO:0000256" key="2">
    <source>
        <dbReference type="ARBA" id="ARBA00022692"/>
    </source>
</evidence>
<evidence type="ECO:0000313" key="9">
    <source>
        <dbReference type="Proteomes" id="UP001233999"/>
    </source>
</evidence>
<dbReference type="Proteomes" id="UP001233999">
    <property type="component" value="Unassembled WGS sequence"/>
</dbReference>
<accession>A0AAD8EKH5</accession>
<feature type="transmembrane region" description="Helical" evidence="6">
    <location>
        <begin position="65"/>
        <end position="91"/>
    </location>
</feature>
<comment type="subcellular location">
    <subcellularLocation>
        <location evidence="1">Membrane</location>
        <topology evidence="1">Multi-pass membrane protein</topology>
    </subcellularLocation>
</comment>
<feature type="transmembrane region" description="Helical" evidence="6">
    <location>
        <begin position="103"/>
        <end position="123"/>
    </location>
</feature>
<gene>
    <name evidence="8" type="ORF">L9F63_015218</name>
</gene>
<dbReference type="Pfam" id="PF01284">
    <property type="entry name" value="MARVEL"/>
    <property type="match status" value="1"/>
</dbReference>
<keyword evidence="3 6" id="KW-1133">Transmembrane helix</keyword>
<dbReference type="AlphaFoldDB" id="A0AAD8EKH5"/>
<comment type="caution">
    <text evidence="8">The sequence shown here is derived from an EMBL/GenBank/DDBJ whole genome shotgun (WGS) entry which is preliminary data.</text>
</comment>
<reference evidence="8" key="1">
    <citation type="journal article" date="2023" name="IScience">
        <title>Live-bearing cockroach genome reveals convergent evolutionary mechanisms linked to viviparity in insects and beyond.</title>
        <authorList>
            <person name="Fouks B."/>
            <person name="Harrison M.C."/>
            <person name="Mikhailova A.A."/>
            <person name="Marchal E."/>
            <person name="English S."/>
            <person name="Carruthers M."/>
            <person name="Jennings E.C."/>
            <person name="Chiamaka E.L."/>
            <person name="Frigard R.A."/>
            <person name="Pippel M."/>
            <person name="Attardo G.M."/>
            <person name="Benoit J.B."/>
            <person name="Bornberg-Bauer E."/>
            <person name="Tobe S.S."/>
        </authorList>
    </citation>
    <scope>NUCLEOTIDE SEQUENCE</scope>
    <source>
        <strain evidence="8">Stay&amp;Tobe</strain>
    </source>
</reference>
<organism evidence="8 9">
    <name type="scientific">Diploptera punctata</name>
    <name type="common">Pacific beetle cockroach</name>
    <dbReference type="NCBI Taxonomy" id="6984"/>
    <lineage>
        <taxon>Eukaryota</taxon>
        <taxon>Metazoa</taxon>
        <taxon>Ecdysozoa</taxon>
        <taxon>Arthropoda</taxon>
        <taxon>Hexapoda</taxon>
        <taxon>Insecta</taxon>
        <taxon>Pterygota</taxon>
        <taxon>Neoptera</taxon>
        <taxon>Polyneoptera</taxon>
        <taxon>Dictyoptera</taxon>
        <taxon>Blattodea</taxon>
        <taxon>Blaberoidea</taxon>
        <taxon>Blaberidae</taxon>
        <taxon>Diplopterinae</taxon>
        <taxon>Diploptera</taxon>
    </lineage>
</organism>
<feature type="transmembrane region" description="Helical" evidence="6">
    <location>
        <begin position="135"/>
        <end position="158"/>
    </location>
</feature>
<dbReference type="EMBL" id="JASPKZ010003453">
    <property type="protein sequence ID" value="KAJ9593219.1"/>
    <property type="molecule type" value="Genomic_DNA"/>
</dbReference>
<proteinExistence type="predicted"/>
<keyword evidence="4 5" id="KW-0472">Membrane</keyword>
<dbReference type="GO" id="GO:0016020">
    <property type="term" value="C:membrane"/>
    <property type="evidence" value="ECO:0007669"/>
    <property type="project" value="UniProtKB-SubCell"/>
</dbReference>